<dbReference type="AlphaFoldDB" id="A0A7M2WQT5"/>
<accession>A0A7M2WQT5</accession>
<evidence type="ECO:0000313" key="2">
    <source>
        <dbReference type="EMBL" id="QOV87915.1"/>
    </source>
</evidence>
<organism evidence="2 3">
    <name type="scientific">Humisphaera borealis</name>
    <dbReference type="NCBI Taxonomy" id="2807512"/>
    <lineage>
        <taxon>Bacteria</taxon>
        <taxon>Pseudomonadati</taxon>
        <taxon>Planctomycetota</taxon>
        <taxon>Phycisphaerae</taxon>
        <taxon>Tepidisphaerales</taxon>
        <taxon>Tepidisphaeraceae</taxon>
        <taxon>Humisphaera</taxon>
    </lineage>
</organism>
<name>A0A7M2WQT5_9BACT</name>
<proteinExistence type="predicted"/>
<dbReference type="KEGG" id="hbs:IPV69_16775"/>
<dbReference type="Proteomes" id="UP000593765">
    <property type="component" value="Chromosome"/>
</dbReference>
<feature type="signal peptide" evidence="1">
    <location>
        <begin position="1"/>
        <end position="22"/>
    </location>
</feature>
<keyword evidence="3" id="KW-1185">Reference proteome</keyword>
<evidence type="ECO:0000313" key="3">
    <source>
        <dbReference type="Proteomes" id="UP000593765"/>
    </source>
</evidence>
<reference evidence="2 3" key="1">
    <citation type="submission" date="2020-10" db="EMBL/GenBank/DDBJ databases">
        <title>Wide distribution of Phycisphaera-like planctomycetes from WD2101 soil group in peatlands and genome analysis of the first cultivated representative.</title>
        <authorList>
            <person name="Dedysh S.N."/>
            <person name="Beletsky A.V."/>
            <person name="Ivanova A."/>
            <person name="Kulichevskaya I.S."/>
            <person name="Suzina N.E."/>
            <person name="Philippov D.A."/>
            <person name="Rakitin A.L."/>
            <person name="Mardanov A.V."/>
            <person name="Ravin N.V."/>
        </authorList>
    </citation>
    <scope>NUCLEOTIDE SEQUENCE [LARGE SCALE GENOMIC DNA]</scope>
    <source>
        <strain evidence="2 3">M1803</strain>
    </source>
</reference>
<dbReference type="EMBL" id="CP063458">
    <property type="protein sequence ID" value="QOV87915.1"/>
    <property type="molecule type" value="Genomic_DNA"/>
</dbReference>
<dbReference type="RefSeq" id="WP_206290830.1">
    <property type="nucleotide sequence ID" value="NZ_CP063458.1"/>
</dbReference>
<gene>
    <name evidence="2" type="ORF">IPV69_16775</name>
</gene>
<evidence type="ECO:0000256" key="1">
    <source>
        <dbReference type="SAM" id="SignalP"/>
    </source>
</evidence>
<feature type="chain" id="PRO_5034594434" evidence="1">
    <location>
        <begin position="23"/>
        <end position="142"/>
    </location>
</feature>
<protein>
    <submittedName>
        <fullName evidence="2">Uncharacterized protein</fullName>
    </submittedName>
</protein>
<keyword evidence="1" id="KW-0732">Signal</keyword>
<sequence length="142" mass="16077">MSRHSILLGVVLIGLFGLPTFAADEPAKENAAAKAGLKEEVIKTWMEKQYTEMGKYETKKETLEYASIRYGEPREGNSLGDGVPDNKKTTVYPIKISFTHVTSWPKEGKTRKETVECTIVAFKDDFGDWTYRIKENKVEPVK</sequence>